<proteinExistence type="predicted"/>
<dbReference type="AlphaFoldDB" id="A0A840V7B2"/>
<feature type="transmembrane region" description="Helical" evidence="2">
    <location>
        <begin position="35"/>
        <end position="57"/>
    </location>
</feature>
<feature type="region of interest" description="Disordered" evidence="1">
    <location>
        <begin position="61"/>
        <end position="87"/>
    </location>
</feature>
<dbReference type="Proteomes" id="UP000557717">
    <property type="component" value="Unassembled WGS sequence"/>
</dbReference>
<feature type="compositionally biased region" description="Basic residues" evidence="1">
    <location>
        <begin position="61"/>
        <end position="70"/>
    </location>
</feature>
<evidence type="ECO:0000256" key="2">
    <source>
        <dbReference type="SAM" id="Phobius"/>
    </source>
</evidence>
<dbReference type="RefSeq" id="WP_184022398.1">
    <property type="nucleotide sequence ID" value="NZ_JACHFD010000042.1"/>
</dbReference>
<keyword evidence="2" id="KW-0472">Membrane</keyword>
<name>A0A840V7B2_9BACT</name>
<keyword evidence="2" id="KW-0812">Transmembrane</keyword>
<protein>
    <submittedName>
        <fullName evidence="3">Uncharacterized protein</fullName>
    </submittedName>
</protein>
<keyword evidence="2" id="KW-1133">Transmembrane helix</keyword>
<keyword evidence="4" id="KW-1185">Reference proteome</keyword>
<dbReference type="EMBL" id="JACHFD010000042">
    <property type="protein sequence ID" value="MBB5353905.1"/>
    <property type="molecule type" value="Genomic_DNA"/>
</dbReference>
<organism evidence="3 4">
    <name type="scientific">Haloferula luteola</name>
    <dbReference type="NCBI Taxonomy" id="595692"/>
    <lineage>
        <taxon>Bacteria</taxon>
        <taxon>Pseudomonadati</taxon>
        <taxon>Verrucomicrobiota</taxon>
        <taxon>Verrucomicrobiia</taxon>
        <taxon>Verrucomicrobiales</taxon>
        <taxon>Verrucomicrobiaceae</taxon>
        <taxon>Haloferula</taxon>
    </lineage>
</organism>
<evidence type="ECO:0000313" key="4">
    <source>
        <dbReference type="Proteomes" id="UP000557717"/>
    </source>
</evidence>
<comment type="caution">
    <text evidence="3">The sequence shown here is derived from an EMBL/GenBank/DDBJ whole genome shotgun (WGS) entry which is preliminary data.</text>
</comment>
<gene>
    <name evidence="3" type="ORF">HNR46_004170</name>
</gene>
<accession>A0A840V7B2</accession>
<evidence type="ECO:0000313" key="3">
    <source>
        <dbReference type="EMBL" id="MBB5353905.1"/>
    </source>
</evidence>
<reference evidence="3 4" key="1">
    <citation type="submission" date="2020-08" db="EMBL/GenBank/DDBJ databases">
        <title>Genomic Encyclopedia of Type Strains, Phase IV (KMG-IV): sequencing the most valuable type-strain genomes for metagenomic binning, comparative biology and taxonomic classification.</title>
        <authorList>
            <person name="Goeker M."/>
        </authorList>
    </citation>
    <scope>NUCLEOTIDE SEQUENCE [LARGE SCALE GENOMIC DNA]</scope>
    <source>
        <strain evidence="3 4">YC6886</strain>
    </source>
</reference>
<evidence type="ECO:0000256" key="1">
    <source>
        <dbReference type="SAM" id="MobiDB-lite"/>
    </source>
</evidence>
<sequence>MAVFFGDVVYIWLTKGWLFISENDANWTLHITTDAILSAIRMFAGIAAAFGFILHAARFPRSKPKTKPNKSRLDNPLPRPESEVESP</sequence>